<evidence type="ECO:0000256" key="6">
    <source>
        <dbReference type="SAM" id="SignalP"/>
    </source>
</evidence>
<feature type="signal peptide" evidence="6">
    <location>
        <begin position="1"/>
        <end position="23"/>
    </location>
</feature>
<keyword evidence="2 4" id="KW-0472">Membrane</keyword>
<keyword evidence="3" id="KW-0998">Cell outer membrane</keyword>
<reference evidence="8" key="1">
    <citation type="submission" date="2023-07" db="EMBL/GenBank/DDBJ databases">
        <title>Gilvimarinus algae sp. nov., isolated from the surface of Kelp.</title>
        <authorList>
            <person name="Sun Y.Y."/>
            <person name="Gong Y."/>
            <person name="Du Z.J."/>
        </authorList>
    </citation>
    <scope>NUCLEOTIDE SEQUENCE</scope>
    <source>
        <strain evidence="8">SDUM040014</strain>
    </source>
</reference>
<dbReference type="InterPro" id="IPR006664">
    <property type="entry name" value="OMP_bac"/>
</dbReference>
<dbReference type="InterPro" id="IPR006665">
    <property type="entry name" value="OmpA-like"/>
</dbReference>
<dbReference type="PROSITE" id="PS51123">
    <property type="entry name" value="OMPA_2"/>
    <property type="match status" value="1"/>
</dbReference>
<dbReference type="InterPro" id="IPR025511">
    <property type="entry name" value="DUF4398"/>
</dbReference>
<dbReference type="PANTHER" id="PTHR30329">
    <property type="entry name" value="STATOR ELEMENT OF FLAGELLAR MOTOR COMPLEX"/>
    <property type="match status" value="1"/>
</dbReference>
<dbReference type="EMBL" id="JAULRT010000062">
    <property type="protein sequence ID" value="MDO3383487.1"/>
    <property type="molecule type" value="Genomic_DNA"/>
</dbReference>
<proteinExistence type="predicted"/>
<sequence>MLKKDYVIAALLSVLLIAGCATTQETDSRLEQLQDQYTLVSSSENASEYAPVQLKEAEEALNKLERMLEQDAKESQVAHQVYIVERKLDVAVQTARMNKADEVVEQAGERRNELLLAARTQRAEQAEARAAEKEQQAVLAEQRAERARREALAAQALADQMSERAKALENELENISTEKTERGLVLTLGNILFEVDEATIKAGAERTLVRVAAFLKEYPERDVVIEGFTDSTGDDAYNLNLSDRRAASVKENLVANGVASERVTTKGYGEAHPVASNNTAAGRLQNRRVEIIIANEGETVESRQ</sequence>
<dbReference type="CDD" id="cd07185">
    <property type="entry name" value="OmpA_C-like"/>
    <property type="match status" value="1"/>
</dbReference>
<evidence type="ECO:0000256" key="4">
    <source>
        <dbReference type="PROSITE-ProRule" id="PRU00473"/>
    </source>
</evidence>
<accession>A0ABT8TM76</accession>
<evidence type="ECO:0000313" key="8">
    <source>
        <dbReference type="EMBL" id="MDO3383487.1"/>
    </source>
</evidence>
<dbReference type="SUPFAM" id="SSF103088">
    <property type="entry name" value="OmpA-like"/>
    <property type="match status" value="1"/>
</dbReference>
<evidence type="ECO:0000256" key="2">
    <source>
        <dbReference type="ARBA" id="ARBA00023136"/>
    </source>
</evidence>
<keyword evidence="9" id="KW-1185">Reference proteome</keyword>
<evidence type="ECO:0000259" key="7">
    <source>
        <dbReference type="PROSITE" id="PS51123"/>
    </source>
</evidence>
<keyword evidence="5" id="KW-0175">Coiled coil</keyword>
<feature type="domain" description="OmpA-like" evidence="7">
    <location>
        <begin position="180"/>
        <end position="297"/>
    </location>
</feature>
<dbReference type="Pfam" id="PF14346">
    <property type="entry name" value="DUF4398"/>
    <property type="match status" value="1"/>
</dbReference>
<name>A0ABT8TM76_9GAMM</name>
<organism evidence="8 9">
    <name type="scientific">Gilvimarinus algae</name>
    <dbReference type="NCBI Taxonomy" id="3058037"/>
    <lineage>
        <taxon>Bacteria</taxon>
        <taxon>Pseudomonadati</taxon>
        <taxon>Pseudomonadota</taxon>
        <taxon>Gammaproteobacteria</taxon>
        <taxon>Cellvibrionales</taxon>
        <taxon>Cellvibrionaceae</taxon>
        <taxon>Gilvimarinus</taxon>
    </lineage>
</organism>
<evidence type="ECO:0000313" key="9">
    <source>
        <dbReference type="Proteomes" id="UP001168380"/>
    </source>
</evidence>
<evidence type="ECO:0000256" key="5">
    <source>
        <dbReference type="SAM" id="Coils"/>
    </source>
</evidence>
<evidence type="ECO:0000256" key="3">
    <source>
        <dbReference type="ARBA" id="ARBA00023237"/>
    </source>
</evidence>
<dbReference type="Gene3D" id="3.30.1330.60">
    <property type="entry name" value="OmpA-like domain"/>
    <property type="match status" value="1"/>
</dbReference>
<protein>
    <submittedName>
        <fullName evidence="8">OmpA family protein</fullName>
    </submittedName>
</protein>
<evidence type="ECO:0000256" key="1">
    <source>
        <dbReference type="ARBA" id="ARBA00004442"/>
    </source>
</evidence>
<dbReference type="Pfam" id="PF00691">
    <property type="entry name" value="OmpA"/>
    <property type="match status" value="1"/>
</dbReference>
<feature type="coiled-coil region" evidence="5">
    <location>
        <begin position="116"/>
        <end position="178"/>
    </location>
</feature>
<dbReference type="InterPro" id="IPR050330">
    <property type="entry name" value="Bact_OuterMem_StrucFunc"/>
</dbReference>
<dbReference type="Proteomes" id="UP001168380">
    <property type="component" value="Unassembled WGS sequence"/>
</dbReference>
<keyword evidence="6" id="KW-0732">Signal</keyword>
<dbReference type="PRINTS" id="PR01023">
    <property type="entry name" value="NAFLGMOTY"/>
</dbReference>
<feature type="chain" id="PRO_5045644885" evidence="6">
    <location>
        <begin position="24"/>
        <end position="304"/>
    </location>
</feature>
<dbReference type="PRINTS" id="PR01021">
    <property type="entry name" value="OMPADOMAIN"/>
</dbReference>
<gene>
    <name evidence="8" type="ORF">QWI16_15000</name>
</gene>
<comment type="subcellular location">
    <subcellularLocation>
        <location evidence="1">Cell outer membrane</location>
    </subcellularLocation>
</comment>
<dbReference type="PANTHER" id="PTHR30329:SF21">
    <property type="entry name" value="LIPOPROTEIN YIAD-RELATED"/>
    <property type="match status" value="1"/>
</dbReference>
<dbReference type="InterPro" id="IPR036737">
    <property type="entry name" value="OmpA-like_sf"/>
</dbReference>
<dbReference type="RefSeq" id="WP_302714281.1">
    <property type="nucleotide sequence ID" value="NZ_JAULRT010000062.1"/>
</dbReference>
<comment type="caution">
    <text evidence="8">The sequence shown here is derived from an EMBL/GenBank/DDBJ whole genome shotgun (WGS) entry which is preliminary data.</text>
</comment>
<dbReference type="PROSITE" id="PS51257">
    <property type="entry name" value="PROKAR_LIPOPROTEIN"/>
    <property type="match status" value="1"/>
</dbReference>